<evidence type="ECO:0000313" key="2">
    <source>
        <dbReference type="Proteomes" id="UP000215214"/>
    </source>
</evidence>
<dbReference type="RefSeq" id="WP_095071514.1">
    <property type="nucleotide sequence ID" value="NZ_LT899436.1"/>
</dbReference>
<dbReference type="Proteomes" id="UP000215214">
    <property type="component" value="Chromosome TJEJU"/>
</dbReference>
<dbReference type="PROSITE" id="PS51257">
    <property type="entry name" value="PROKAR_LIPOPROTEIN"/>
    <property type="match status" value="1"/>
</dbReference>
<reference evidence="1 2" key="1">
    <citation type="submission" date="2017-07" db="EMBL/GenBank/DDBJ databases">
        <authorList>
            <person name="Sun Z.S."/>
            <person name="Albrecht U."/>
            <person name="Echele G."/>
            <person name="Lee C.C."/>
        </authorList>
    </citation>
    <scope>NUCLEOTIDE SEQUENCE [LARGE SCALE GENOMIC DNA]</scope>
    <source>
        <strain evidence="2">type strain: KCTC 22618</strain>
    </source>
</reference>
<evidence type="ECO:0008006" key="3">
    <source>
        <dbReference type="Google" id="ProtNLM"/>
    </source>
</evidence>
<protein>
    <recommendedName>
        <fullName evidence="3">Lipoprotein</fullName>
    </recommendedName>
</protein>
<dbReference type="InterPro" id="IPR013783">
    <property type="entry name" value="Ig-like_fold"/>
</dbReference>
<name>A0A238UB22_9FLAO</name>
<gene>
    <name evidence="1" type="ORF">TJEJU_1904</name>
</gene>
<dbReference type="EMBL" id="LT899436">
    <property type="protein sequence ID" value="SNR15610.1"/>
    <property type="molecule type" value="Genomic_DNA"/>
</dbReference>
<accession>A0A238UB22</accession>
<keyword evidence="2" id="KW-1185">Reference proteome</keyword>
<evidence type="ECO:0000313" key="1">
    <source>
        <dbReference type="EMBL" id="SNR15610.1"/>
    </source>
</evidence>
<organism evidence="1 2">
    <name type="scientific">Tenacibaculum jejuense</name>
    <dbReference type="NCBI Taxonomy" id="584609"/>
    <lineage>
        <taxon>Bacteria</taxon>
        <taxon>Pseudomonadati</taxon>
        <taxon>Bacteroidota</taxon>
        <taxon>Flavobacteriia</taxon>
        <taxon>Flavobacteriales</taxon>
        <taxon>Flavobacteriaceae</taxon>
        <taxon>Tenacibaculum</taxon>
    </lineage>
</organism>
<dbReference type="AlphaFoldDB" id="A0A238UB22"/>
<dbReference type="KEGG" id="tje:TJEJU_1904"/>
<sequence>MKNLVQYISICTIFLFISCTDNNEEIIDNTSPKLFIQSPTFLFNYSTDIGNSAVPYRVNLQAEAADIVEIESLSLKIKDEDDNVIVEKLVKSNSNNKNILRLTEGFQTTKVGVYTAEFTAKDTSGNYTFRSLTFEYND</sequence>
<proteinExistence type="predicted"/>
<dbReference type="Gene3D" id="2.60.40.10">
    <property type="entry name" value="Immunoglobulins"/>
    <property type="match status" value="1"/>
</dbReference>